<dbReference type="PANTHER" id="PTHR10622">
    <property type="entry name" value="HET DOMAIN-CONTAINING PROTEIN"/>
    <property type="match status" value="1"/>
</dbReference>
<keyword evidence="1" id="KW-0040">ANK repeat</keyword>
<protein>
    <submittedName>
        <fullName evidence="4">Ankyrin repeat-containing domain protein</fullName>
    </submittedName>
</protein>
<dbReference type="EMBL" id="ML736189">
    <property type="protein sequence ID" value="KAE8379811.1"/>
    <property type="molecule type" value="Genomic_DNA"/>
</dbReference>
<sequence length="648" mass="72821">MRLLKTTKSEADTFELELFSDNQVQNLRYAILSHTWGEDEITLQNINDPSQRHGASYKKIDRCCSVAHKMGYEYVWIDTCCIDQTSSAELSEAINSMFLWYQEADVCYAYLSDVPHIPFEECRWFTRGWTLQELIAPRQVIFFDQDWVMLGDKATLRRVISQCTRIPESILLGEADLETFSIAQRMSWAAERQTSRFEDRAYSLMGLFGVHMPPIYGEREAAFIRLQEEILRISEDHSIFAWKSPDTRGGLLATSPDAFLDSHDIVPCETLDTLDSPLTMSGRGIHLDLCFIGLEHVGLGLAVLQCKRIDEDTAVAIFVHDPILTLERFKRVYCGYFENINLKTYHASQCRMTRMCIQTHSMTRYFQTATNLKEYNNPIMINIYPTPEPAENIDWSSPRIENQLWRLLTQTNVEAVLNYSADGRTALCWAAENGFESHVRMLLKRGAPTEVMDKRIVDTPLALASQNGHTTIVKLLLEKGANAAATGSSRKPPLAHAISAGHEDVVRALIDNGAPINATSWNDQTPLVQAIALRNIFIMSMLLDKGANVNEPLQSGWTPLMHAIFALSRSTDSATESAIIVEMLISRGADINAKADDHTPLSLATKTGSEYIIGLLLERGAIAAETGRQLPLAAKPHRGIRKLFKSES</sequence>
<dbReference type="InterPro" id="IPR036770">
    <property type="entry name" value="Ankyrin_rpt-contain_sf"/>
</dbReference>
<dbReference type="AlphaFoldDB" id="A0A5N7BDG2"/>
<dbReference type="Pfam" id="PF26640">
    <property type="entry name" value="DUF8212"/>
    <property type="match status" value="1"/>
</dbReference>
<dbReference type="InterPro" id="IPR002110">
    <property type="entry name" value="Ankyrin_rpt"/>
</dbReference>
<dbReference type="Pfam" id="PF00023">
    <property type="entry name" value="Ank"/>
    <property type="match status" value="2"/>
</dbReference>
<feature type="domain" description="DUF8212" evidence="3">
    <location>
        <begin position="222"/>
        <end position="244"/>
    </location>
</feature>
<feature type="repeat" description="ANK" evidence="1">
    <location>
        <begin position="459"/>
        <end position="488"/>
    </location>
</feature>
<dbReference type="Gene3D" id="1.25.40.20">
    <property type="entry name" value="Ankyrin repeat-containing domain"/>
    <property type="match status" value="2"/>
</dbReference>
<reference evidence="4 5" key="1">
    <citation type="submission" date="2019-04" db="EMBL/GenBank/DDBJ databases">
        <title>Friends and foes A comparative genomics studyof 23 Aspergillus species from section Flavi.</title>
        <authorList>
            <consortium name="DOE Joint Genome Institute"/>
            <person name="Kjaerbolling I."/>
            <person name="Vesth T."/>
            <person name="Frisvad J.C."/>
            <person name="Nybo J.L."/>
            <person name="Theobald S."/>
            <person name="Kildgaard S."/>
            <person name="Isbrandt T."/>
            <person name="Kuo A."/>
            <person name="Sato A."/>
            <person name="Lyhne E.K."/>
            <person name="Kogle M.E."/>
            <person name="Wiebenga A."/>
            <person name="Kun R.S."/>
            <person name="Lubbers R.J."/>
            <person name="Makela M.R."/>
            <person name="Barry K."/>
            <person name="Chovatia M."/>
            <person name="Clum A."/>
            <person name="Daum C."/>
            <person name="Haridas S."/>
            <person name="He G."/>
            <person name="LaButti K."/>
            <person name="Lipzen A."/>
            <person name="Mondo S."/>
            <person name="Riley R."/>
            <person name="Salamov A."/>
            <person name="Simmons B.A."/>
            <person name="Magnuson J.K."/>
            <person name="Henrissat B."/>
            <person name="Mortensen U.H."/>
            <person name="Larsen T.O."/>
            <person name="Devries R.P."/>
            <person name="Grigoriev I.V."/>
            <person name="Machida M."/>
            <person name="Baker S.E."/>
            <person name="Andersen M.R."/>
        </authorList>
    </citation>
    <scope>NUCLEOTIDE SEQUENCE [LARGE SCALE GENOMIC DNA]</scope>
    <source>
        <strain evidence="4 5">IBT 29228</strain>
    </source>
</reference>
<evidence type="ECO:0000313" key="5">
    <source>
        <dbReference type="Proteomes" id="UP000326198"/>
    </source>
</evidence>
<feature type="domain" description="Heterokaryon incompatibility" evidence="2">
    <location>
        <begin position="29"/>
        <end position="113"/>
    </location>
</feature>
<evidence type="ECO:0000259" key="2">
    <source>
        <dbReference type="Pfam" id="PF06985"/>
    </source>
</evidence>
<proteinExistence type="predicted"/>
<dbReference type="InterPro" id="IPR058525">
    <property type="entry name" value="DUF8212"/>
</dbReference>
<organism evidence="4 5">
    <name type="scientific">Aspergillus bertholletiae</name>
    <dbReference type="NCBI Taxonomy" id="1226010"/>
    <lineage>
        <taxon>Eukaryota</taxon>
        <taxon>Fungi</taxon>
        <taxon>Dikarya</taxon>
        <taxon>Ascomycota</taxon>
        <taxon>Pezizomycotina</taxon>
        <taxon>Eurotiomycetes</taxon>
        <taxon>Eurotiomycetidae</taxon>
        <taxon>Eurotiales</taxon>
        <taxon>Aspergillaceae</taxon>
        <taxon>Aspergillus</taxon>
        <taxon>Aspergillus subgen. Circumdati</taxon>
    </lineage>
</organism>
<gene>
    <name evidence="4" type="ORF">BDV26DRAFT_155335</name>
</gene>
<dbReference type="PROSITE" id="PS50297">
    <property type="entry name" value="ANK_REP_REGION"/>
    <property type="match status" value="5"/>
</dbReference>
<dbReference type="SUPFAM" id="SSF48403">
    <property type="entry name" value="Ankyrin repeat"/>
    <property type="match status" value="1"/>
</dbReference>
<dbReference type="InterPro" id="IPR010730">
    <property type="entry name" value="HET"/>
</dbReference>
<accession>A0A5N7BDG2</accession>
<feature type="repeat" description="ANK" evidence="1">
    <location>
        <begin position="596"/>
        <end position="621"/>
    </location>
</feature>
<feature type="repeat" description="ANK" evidence="1">
    <location>
        <begin position="422"/>
        <end position="454"/>
    </location>
</feature>
<dbReference type="PRINTS" id="PR01415">
    <property type="entry name" value="ANKYRIN"/>
</dbReference>
<dbReference type="Pfam" id="PF12796">
    <property type="entry name" value="Ank_2"/>
    <property type="match status" value="1"/>
</dbReference>
<dbReference type="Proteomes" id="UP000326198">
    <property type="component" value="Unassembled WGS sequence"/>
</dbReference>
<feature type="repeat" description="ANK" evidence="1">
    <location>
        <begin position="489"/>
        <end position="521"/>
    </location>
</feature>
<name>A0A5N7BDG2_9EURO</name>
<evidence type="ECO:0000259" key="3">
    <source>
        <dbReference type="Pfam" id="PF26640"/>
    </source>
</evidence>
<dbReference type="PROSITE" id="PS50088">
    <property type="entry name" value="ANK_REPEAT"/>
    <property type="match status" value="6"/>
</dbReference>
<dbReference type="SMART" id="SM00248">
    <property type="entry name" value="ANK"/>
    <property type="match status" value="6"/>
</dbReference>
<feature type="repeat" description="ANK" evidence="1">
    <location>
        <begin position="555"/>
        <end position="596"/>
    </location>
</feature>
<dbReference type="OrthoDB" id="674604at2759"/>
<keyword evidence="5" id="KW-1185">Reference proteome</keyword>
<dbReference type="PANTHER" id="PTHR10622:SF10">
    <property type="entry name" value="HET DOMAIN-CONTAINING PROTEIN"/>
    <property type="match status" value="1"/>
</dbReference>
<evidence type="ECO:0000256" key="1">
    <source>
        <dbReference type="PROSITE-ProRule" id="PRU00023"/>
    </source>
</evidence>
<evidence type="ECO:0000313" key="4">
    <source>
        <dbReference type="EMBL" id="KAE8379811.1"/>
    </source>
</evidence>
<dbReference type="Pfam" id="PF06985">
    <property type="entry name" value="HET"/>
    <property type="match status" value="1"/>
</dbReference>
<feature type="repeat" description="ANK" evidence="1">
    <location>
        <begin position="522"/>
        <end position="554"/>
    </location>
</feature>